<dbReference type="AlphaFoldDB" id="A0A310SAG9"/>
<feature type="compositionally biased region" description="Basic and acidic residues" evidence="1">
    <location>
        <begin position="74"/>
        <end position="126"/>
    </location>
</feature>
<gene>
    <name evidence="2" type="ORF">WN48_09654</name>
</gene>
<name>A0A310SAG9_9HYME</name>
<protein>
    <submittedName>
        <fullName evidence="2">Uncharacterized protein</fullName>
    </submittedName>
</protein>
<proteinExistence type="predicted"/>
<dbReference type="OrthoDB" id="7675441at2759"/>
<reference evidence="2 3" key="1">
    <citation type="submission" date="2015-07" db="EMBL/GenBank/DDBJ databases">
        <title>The genome of Eufriesea mexicana.</title>
        <authorList>
            <person name="Pan H."/>
            <person name="Kapheim K."/>
        </authorList>
    </citation>
    <scope>NUCLEOTIDE SEQUENCE [LARGE SCALE GENOMIC DNA]</scope>
    <source>
        <strain evidence="2">0111107269</strain>
        <tissue evidence="2">Whole body</tissue>
    </source>
</reference>
<keyword evidence="3" id="KW-1185">Reference proteome</keyword>
<evidence type="ECO:0000313" key="3">
    <source>
        <dbReference type="Proteomes" id="UP000250275"/>
    </source>
</evidence>
<organism evidence="2 3">
    <name type="scientific">Eufriesea mexicana</name>
    <dbReference type="NCBI Taxonomy" id="516756"/>
    <lineage>
        <taxon>Eukaryota</taxon>
        <taxon>Metazoa</taxon>
        <taxon>Ecdysozoa</taxon>
        <taxon>Arthropoda</taxon>
        <taxon>Hexapoda</taxon>
        <taxon>Insecta</taxon>
        <taxon>Pterygota</taxon>
        <taxon>Neoptera</taxon>
        <taxon>Endopterygota</taxon>
        <taxon>Hymenoptera</taxon>
        <taxon>Apocrita</taxon>
        <taxon>Aculeata</taxon>
        <taxon>Apoidea</taxon>
        <taxon>Anthophila</taxon>
        <taxon>Apidae</taxon>
        <taxon>Eufriesea</taxon>
    </lineage>
</organism>
<sequence>MLSVTVSVKTPLLLILRRSPRLFTMHPCADRHDEDDRENRTEQDAKPSNPQNGEVTGSLSSSSTEGDTSGAKNPQREDVARERDDENVDSKRPSPDRLSENVDVHRSDNSLDKRSVKDEQDAKTDTRQFEVEKSFPWLRINPSDKNLSKQMFLYLTYKELKRNIVDLDRREMHARNKQYWDEALRLRDMRNKLELIRERKLYNMELLDLDEKSRQLGLDNIDKREAELVEREKICMDSTMYSEDAKAMWIKWMYEDDRSVIKDALLQREKLMYRLEKEWQNLAMREKERISRSYQSVLNDSALQEEHKLSAAINATRTKSVTSSLK</sequence>
<evidence type="ECO:0000256" key="1">
    <source>
        <dbReference type="SAM" id="MobiDB-lite"/>
    </source>
</evidence>
<feature type="compositionally biased region" description="Polar residues" evidence="1">
    <location>
        <begin position="46"/>
        <end position="55"/>
    </location>
</feature>
<accession>A0A310SAG9</accession>
<feature type="compositionally biased region" description="Low complexity" evidence="1">
    <location>
        <begin position="56"/>
        <end position="70"/>
    </location>
</feature>
<feature type="region of interest" description="Disordered" evidence="1">
    <location>
        <begin position="26"/>
        <end position="126"/>
    </location>
</feature>
<feature type="compositionally biased region" description="Basic and acidic residues" evidence="1">
    <location>
        <begin position="28"/>
        <end position="45"/>
    </location>
</feature>
<evidence type="ECO:0000313" key="2">
    <source>
        <dbReference type="EMBL" id="OAD53641.1"/>
    </source>
</evidence>
<dbReference type="Proteomes" id="UP000250275">
    <property type="component" value="Unassembled WGS sequence"/>
</dbReference>
<dbReference type="EMBL" id="KQ766603">
    <property type="protein sequence ID" value="OAD53641.1"/>
    <property type="molecule type" value="Genomic_DNA"/>
</dbReference>